<dbReference type="Pfam" id="PF08450">
    <property type="entry name" value="SGL"/>
    <property type="match status" value="1"/>
</dbReference>
<protein>
    <recommendedName>
        <fullName evidence="2">SMP-30/Gluconolactonase/LRE-like region domain-containing protein</fullName>
    </recommendedName>
</protein>
<sequence>MKEYLTAHMAWRHAMTIGLLLAAPPVAAQPRSFGGFQIPESAVYDEGRDAYLVASMGAGDAGFISIVNPDGTLRQRDWLADGKDGVQLVRPFGSEIHKGIFYVADTPFVRSFDMASGKPLRSVRVEGATVLNDLAISSDGTVYVTDMGDRSKSVAGGIYRIAPDGTVSLFVSGKEAANPNGIAIDASGNIANVAMSSPRLFLRSPEGQLLSSIDLGYERNDGIIVLEDGSIIISSLGGGTLLRVGPDGNVSPLAAIDSPASIGFDSKRRVIIVPQLRRNSLTLVPLPR</sequence>
<feature type="chain" id="PRO_5009112579" description="SMP-30/Gluconolactonase/LRE-like region domain-containing protein" evidence="1">
    <location>
        <begin position="29"/>
        <end position="288"/>
    </location>
</feature>
<dbReference type="InterPro" id="IPR011042">
    <property type="entry name" value="6-blade_b-propeller_TolB-like"/>
</dbReference>
<evidence type="ECO:0000256" key="1">
    <source>
        <dbReference type="SAM" id="SignalP"/>
    </source>
</evidence>
<proteinExistence type="predicted"/>
<evidence type="ECO:0000313" key="4">
    <source>
        <dbReference type="Proteomes" id="UP000218272"/>
    </source>
</evidence>
<feature type="domain" description="SMP-30/Gluconolactonase/LRE-like region" evidence="2">
    <location>
        <begin position="100"/>
        <end position="251"/>
    </location>
</feature>
<dbReference type="InterPro" id="IPR013658">
    <property type="entry name" value="SGL"/>
</dbReference>
<dbReference type="RefSeq" id="WP_066515322.1">
    <property type="nucleotide sequence ID" value="NZ_AP017655.1"/>
</dbReference>
<gene>
    <name evidence="3" type="ORF">SCLO_1025760</name>
</gene>
<accession>A0A1E1F524</accession>
<dbReference type="EMBL" id="AP017655">
    <property type="protein sequence ID" value="BAV65616.1"/>
    <property type="molecule type" value="Genomic_DNA"/>
</dbReference>
<dbReference type="OrthoDB" id="30052at2"/>
<dbReference type="SUPFAM" id="SSF63829">
    <property type="entry name" value="Calcium-dependent phosphotriesterase"/>
    <property type="match status" value="1"/>
</dbReference>
<reference evidence="3 4" key="1">
    <citation type="submission" date="2016-10" db="EMBL/GenBank/DDBJ databases">
        <title>Complete Genome Sequence of the Nonylphenol-Degrading Bacterium Sphingobium cloacae JCM 10874T.</title>
        <authorList>
            <person name="Ootsuka M."/>
            <person name="Nishizawa T."/>
            <person name="Ohta H."/>
        </authorList>
    </citation>
    <scope>NUCLEOTIDE SEQUENCE [LARGE SCALE GENOMIC DNA]</scope>
    <source>
        <strain evidence="3 4">JCM 10874</strain>
    </source>
</reference>
<evidence type="ECO:0000313" key="3">
    <source>
        <dbReference type="EMBL" id="BAV65616.1"/>
    </source>
</evidence>
<organism evidence="3 4">
    <name type="scientific">Sphingobium cloacae</name>
    <dbReference type="NCBI Taxonomy" id="120107"/>
    <lineage>
        <taxon>Bacteria</taxon>
        <taxon>Pseudomonadati</taxon>
        <taxon>Pseudomonadota</taxon>
        <taxon>Alphaproteobacteria</taxon>
        <taxon>Sphingomonadales</taxon>
        <taxon>Sphingomonadaceae</taxon>
        <taxon>Sphingobium</taxon>
    </lineage>
</organism>
<evidence type="ECO:0000259" key="2">
    <source>
        <dbReference type="Pfam" id="PF08450"/>
    </source>
</evidence>
<dbReference type="Gene3D" id="2.120.10.30">
    <property type="entry name" value="TolB, C-terminal domain"/>
    <property type="match status" value="1"/>
</dbReference>
<keyword evidence="1" id="KW-0732">Signal</keyword>
<name>A0A1E1F524_9SPHN</name>
<keyword evidence="4" id="KW-1185">Reference proteome</keyword>
<feature type="signal peptide" evidence="1">
    <location>
        <begin position="1"/>
        <end position="28"/>
    </location>
</feature>
<dbReference type="AlphaFoldDB" id="A0A1E1F524"/>
<dbReference type="KEGG" id="sclo:SCLO_1025760"/>
<dbReference type="Proteomes" id="UP000218272">
    <property type="component" value="Chromosome SCLO_1"/>
</dbReference>